<name>A0A9P5V824_9FUNG</name>
<gene>
    <name evidence="4" type="ORF">BG015_011171</name>
</gene>
<dbReference type="OrthoDB" id="5428737at2759"/>
<dbReference type="PANTHER" id="PTHR39405:SF1">
    <property type="entry name" value="DSC E3 UBIQUITIN LIGASE COMPLEX SUBUNIT 4"/>
    <property type="match status" value="1"/>
</dbReference>
<reference evidence="4" key="1">
    <citation type="journal article" date="2020" name="Fungal Divers.">
        <title>Resolving the Mortierellaceae phylogeny through synthesis of multi-gene phylogenetics and phylogenomics.</title>
        <authorList>
            <person name="Vandepol N."/>
            <person name="Liber J."/>
            <person name="Desiro A."/>
            <person name="Na H."/>
            <person name="Kennedy M."/>
            <person name="Barry K."/>
            <person name="Grigoriev I.V."/>
            <person name="Miller A.N."/>
            <person name="O'Donnell K."/>
            <person name="Stajich J.E."/>
            <person name="Bonito G."/>
        </authorList>
    </citation>
    <scope>NUCLEOTIDE SEQUENCE</scope>
    <source>
        <strain evidence="4">NRRL 6426</strain>
    </source>
</reference>
<dbReference type="Proteomes" id="UP000748756">
    <property type="component" value="Unassembled WGS sequence"/>
</dbReference>
<keyword evidence="2" id="KW-0472">Membrane</keyword>
<evidence type="ECO:0000256" key="2">
    <source>
        <dbReference type="SAM" id="Phobius"/>
    </source>
</evidence>
<dbReference type="PANTHER" id="PTHR39405">
    <property type="entry name" value="DSC E3 UBIQUITIN LIGASE COMPLEX SUBUNIT 4"/>
    <property type="match status" value="1"/>
</dbReference>
<protein>
    <recommendedName>
        <fullName evidence="3">DUF1746 domain-containing protein</fullName>
    </recommendedName>
</protein>
<feature type="domain" description="DUF1746" evidence="3">
    <location>
        <begin position="14"/>
        <end position="124"/>
    </location>
</feature>
<comment type="caution">
    <text evidence="4">The sequence shown here is derived from an EMBL/GenBank/DDBJ whole genome shotgun (WGS) entry which is preliminary data.</text>
</comment>
<proteinExistence type="predicted"/>
<dbReference type="InterPro" id="IPR013715">
    <property type="entry name" value="DUF1746"/>
</dbReference>
<evidence type="ECO:0000256" key="1">
    <source>
        <dbReference type="SAM" id="MobiDB-lite"/>
    </source>
</evidence>
<dbReference type="GO" id="GO:0044695">
    <property type="term" value="C:Dsc E3 ubiquitin ligase complex"/>
    <property type="evidence" value="ECO:0007669"/>
    <property type="project" value="InterPro"/>
</dbReference>
<feature type="compositionally biased region" description="Low complexity" evidence="1">
    <location>
        <begin position="353"/>
        <end position="374"/>
    </location>
</feature>
<feature type="transmembrane region" description="Helical" evidence="2">
    <location>
        <begin position="71"/>
        <end position="88"/>
    </location>
</feature>
<feature type="region of interest" description="Disordered" evidence="1">
    <location>
        <begin position="142"/>
        <end position="312"/>
    </location>
</feature>
<dbReference type="GO" id="GO:0005783">
    <property type="term" value="C:endoplasmic reticulum"/>
    <property type="evidence" value="ECO:0007669"/>
    <property type="project" value="TreeGrafter"/>
</dbReference>
<organism evidence="4 5">
    <name type="scientific">Linnemannia schmuckeri</name>
    <dbReference type="NCBI Taxonomy" id="64567"/>
    <lineage>
        <taxon>Eukaryota</taxon>
        <taxon>Fungi</taxon>
        <taxon>Fungi incertae sedis</taxon>
        <taxon>Mucoromycota</taxon>
        <taxon>Mortierellomycotina</taxon>
        <taxon>Mortierellomycetes</taxon>
        <taxon>Mortierellales</taxon>
        <taxon>Mortierellaceae</taxon>
        <taxon>Linnemannia</taxon>
    </lineage>
</organism>
<dbReference type="AlphaFoldDB" id="A0A9P5V824"/>
<evidence type="ECO:0000313" key="5">
    <source>
        <dbReference type="Proteomes" id="UP000748756"/>
    </source>
</evidence>
<accession>A0A9P5V824</accession>
<feature type="region of interest" description="Disordered" evidence="1">
    <location>
        <begin position="350"/>
        <end position="374"/>
    </location>
</feature>
<sequence length="374" mass="41585">MSNLYFKKDVHKSIESLLYGLYVYEYLLDTSTFGLLIRCLVQEVSSLSLRKSLGIQQQLISIKSKAPTLRVALYAVVAAAFLAFLRHLRPPERYAVIIDFVGNASTPSQSIIYWLDIVILLLQVTEAFLVFKIIKSEEIPRRSTLPPNTTIAPARANSPSSDREQGRLARSRTETSGESGSGSNRAMPVLVDQSSVAASSTSNSQPPEYTPRRANNNSNSQHSEDLDDMYPEYYEDEEEVRFSTDLDRQRHQQQQQTQLSHGGSQSQRSRSSVTAARGRNGSSNNTNRRGRSDTDGSDDESSEGDDEDPLGDDYEEVLEQETFVFQLRFQDLMSYIFSSQEALTMPDPRTLTGAAVANGGQSGSSSAQQRELPV</sequence>
<evidence type="ECO:0000313" key="4">
    <source>
        <dbReference type="EMBL" id="KAF9147212.1"/>
    </source>
</evidence>
<feature type="compositionally biased region" description="Basic and acidic residues" evidence="1">
    <location>
        <begin position="240"/>
        <end position="250"/>
    </location>
</feature>
<feature type="transmembrane region" description="Helical" evidence="2">
    <location>
        <begin position="111"/>
        <end position="134"/>
    </location>
</feature>
<keyword evidence="2" id="KW-0812">Transmembrane</keyword>
<dbReference type="GO" id="GO:0032933">
    <property type="term" value="P:SREBP signaling pathway"/>
    <property type="evidence" value="ECO:0007669"/>
    <property type="project" value="InterPro"/>
</dbReference>
<dbReference type="EMBL" id="JAAAUQ010000848">
    <property type="protein sequence ID" value="KAF9147212.1"/>
    <property type="molecule type" value="Genomic_DNA"/>
</dbReference>
<feature type="compositionally biased region" description="Acidic residues" evidence="1">
    <location>
        <begin position="295"/>
        <end position="312"/>
    </location>
</feature>
<feature type="compositionally biased region" description="Low complexity" evidence="1">
    <location>
        <begin position="194"/>
        <end position="204"/>
    </location>
</feature>
<feature type="compositionally biased region" description="Basic and acidic residues" evidence="1">
    <location>
        <begin position="161"/>
        <end position="175"/>
    </location>
</feature>
<evidence type="ECO:0000259" key="3">
    <source>
        <dbReference type="Pfam" id="PF08508"/>
    </source>
</evidence>
<keyword evidence="5" id="KW-1185">Reference proteome</keyword>
<dbReference type="InterPro" id="IPR038967">
    <property type="entry name" value="Dsc4-like"/>
</dbReference>
<feature type="compositionally biased region" description="Acidic residues" evidence="1">
    <location>
        <begin position="225"/>
        <end position="239"/>
    </location>
</feature>
<keyword evidence="2" id="KW-1133">Transmembrane helix</keyword>
<dbReference type="Pfam" id="PF08508">
    <property type="entry name" value="DUF1746"/>
    <property type="match status" value="1"/>
</dbReference>
<feature type="compositionally biased region" description="Low complexity" evidence="1">
    <location>
        <begin position="252"/>
        <end position="287"/>
    </location>
</feature>